<dbReference type="STRING" id="1230338.MOMA_04250"/>
<dbReference type="Proteomes" id="UP000023795">
    <property type="component" value="Unassembled WGS sequence"/>
</dbReference>
<organism evidence="1 2">
    <name type="scientific">Moraxella macacae 0408225</name>
    <dbReference type="NCBI Taxonomy" id="1230338"/>
    <lineage>
        <taxon>Bacteria</taxon>
        <taxon>Pseudomonadati</taxon>
        <taxon>Pseudomonadota</taxon>
        <taxon>Gammaproteobacteria</taxon>
        <taxon>Moraxellales</taxon>
        <taxon>Moraxellaceae</taxon>
        <taxon>Moraxella</taxon>
    </lineage>
</organism>
<dbReference type="PANTHER" id="PTHR35602:SF3">
    <property type="entry name" value="ESTERASE YQIA"/>
    <property type="match status" value="1"/>
</dbReference>
<dbReference type="PATRIC" id="fig|1230338.3.peg.921"/>
<evidence type="ECO:0000313" key="1">
    <source>
        <dbReference type="EMBL" id="ELA09586.1"/>
    </source>
</evidence>
<proteinExistence type="predicted"/>
<dbReference type="PANTHER" id="PTHR35602">
    <property type="entry name" value="ESTERASE YQIA-RELATED"/>
    <property type="match status" value="1"/>
</dbReference>
<gene>
    <name evidence="1" type="ORF">MOMA_04250</name>
</gene>
<dbReference type="OrthoDB" id="9814831at2"/>
<dbReference type="InterPro" id="IPR029058">
    <property type="entry name" value="AB_hydrolase_fold"/>
</dbReference>
<sequence length="203" mass="22665">MQLIYIHGLNSSHLAEKGQLLKSFCEKNFPDIQVHCPNLNHAPDKVVQILTDLIAKDAQTGLVGSSLGGYFATLLANQYDCKTVLINPSTNPGESLTRFYDGDVNALADDFVLYTTPLGWQITKADLDWLKTHRPKVAIHADKFLVLLKTGDEVLDYRKAVDFYSQNQHQSHLVIEDGGDHNMSDFATKLEQVIAFLFGKMLS</sequence>
<dbReference type="eggNOG" id="COG3150">
    <property type="taxonomic scope" value="Bacteria"/>
</dbReference>
<dbReference type="AlphaFoldDB" id="L2FA22"/>
<dbReference type="ESTHER" id="9gamm-l2fa22">
    <property type="family name" value="abh_upf00227"/>
</dbReference>
<dbReference type="EMBL" id="ANIN01000001">
    <property type="protein sequence ID" value="ELA09586.1"/>
    <property type="molecule type" value="Genomic_DNA"/>
</dbReference>
<dbReference type="Pfam" id="PF05728">
    <property type="entry name" value="UPF0227"/>
    <property type="match status" value="1"/>
</dbReference>
<dbReference type="RefSeq" id="WP_009767405.1">
    <property type="nucleotide sequence ID" value="NZ_ANIN01000001.1"/>
</dbReference>
<dbReference type="Gene3D" id="3.40.50.1820">
    <property type="entry name" value="alpha/beta hydrolase"/>
    <property type="match status" value="1"/>
</dbReference>
<keyword evidence="2" id="KW-1185">Reference proteome</keyword>
<dbReference type="InterPro" id="IPR008886">
    <property type="entry name" value="UPF0227/Esterase_YqiA"/>
</dbReference>
<evidence type="ECO:0000313" key="2">
    <source>
        <dbReference type="Proteomes" id="UP000023795"/>
    </source>
</evidence>
<comment type="caution">
    <text evidence="1">The sequence shown here is derived from an EMBL/GenBank/DDBJ whole genome shotgun (WGS) entry which is preliminary data.</text>
</comment>
<reference evidence="1 2" key="1">
    <citation type="journal article" date="2013" name="Genome Announc.">
        <title>Genome Sequence of Moraxella macacae 0408225, a Novel Bacterial Species Isolated from a Cynomolgus Macaque with Epistaxis.</title>
        <authorList>
            <person name="Ladner J.T."/>
            <person name="Whitehouse C.A."/>
            <person name="Koroleva G.I."/>
            <person name="Palacios G.F."/>
        </authorList>
    </citation>
    <scope>NUCLEOTIDE SEQUENCE [LARGE SCALE GENOMIC DNA]</scope>
    <source>
        <strain evidence="1 2">0408225</strain>
    </source>
</reference>
<name>L2FA22_9GAMM</name>
<evidence type="ECO:0008006" key="3">
    <source>
        <dbReference type="Google" id="ProtNLM"/>
    </source>
</evidence>
<accession>L2FA22</accession>
<protein>
    <recommendedName>
        <fullName evidence="3">Esterase YqiA</fullName>
    </recommendedName>
</protein>
<dbReference type="SUPFAM" id="SSF53474">
    <property type="entry name" value="alpha/beta-Hydrolases"/>
    <property type="match status" value="1"/>
</dbReference>